<dbReference type="VEuPathDB" id="FungiDB:CH63R_08884"/>
<dbReference type="RefSeq" id="XP_018155881.1">
    <property type="nucleotide sequence ID" value="XM_018303858.1"/>
</dbReference>
<dbReference type="GeneID" id="28867965"/>
<sequence length="77" mass="8707">MGIRTGDDVWPDLTPSLMLGTGAQPRSSWDLPNPIHPIKKGNDLKKALTYHQYFGERAGESKYMEFKHYRLGSGTIE</sequence>
<evidence type="ECO:0000313" key="1">
    <source>
        <dbReference type="EMBL" id="OBR07363.1"/>
    </source>
</evidence>
<organism evidence="1 2">
    <name type="scientific">Colletotrichum higginsianum (strain IMI 349063)</name>
    <name type="common">Crucifer anthracnose fungus</name>
    <dbReference type="NCBI Taxonomy" id="759273"/>
    <lineage>
        <taxon>Eukaryota</taxon>
        <taxon>Fungi</taxon>
        <taxon>Dikarya</taxon>
        <taxon>Ascomycota</taxon>
        <taxon>Pezizomycotina</taxon>
        <taxon>Sordariomycetes</taxon>
        <taxon>Hypocreomycetidae</taxon>
        <taxon>Glomerellales</taxon>
        <taxon>Glomerellaceae</taxon>
        <taxon>Colletotrichum</taxon>
        <taxon>Colletotrichum destructivum species complex</taxon>
    </lineage>
</organism>
<accession>A0A1B7Y5T8</accession>
<dbReference type="Proteomes" id="UP000092177">
    <property type="component" value="Chromosome 6"/>
</dbReference>
<evidence type="ECO:0000313" key="2">
    <source>
        <dbReference type="Proteomes" id="UP000092177"/>
    </source>
</evidence>
<protein>
    <submittedName>
        <fullName evidence="1">Uncharacterized protein</fullName>
    </submittedName>
</protein>
<reference evidence="2" key="1">
    <citation type="journal article" date="2017" name="BMC Genomics">
        <title>Gapless genome assembly of Colletotrichum higginsianum reveals chromosome structure and association of transposable elements with secondary metabolite gene clusters.</title>
        <authorList>
            <person name="Dallery J.-F."/>
            <person name="Lapalu N."/>
            <person name="Zampounis A."/>
            <person name="Pigne S."/>
            <person name="Luyten I."/>
            <person name="Amselem J."/>
            <person name="Wittenberg A.H.J."/>
            <person name="Zhou S."/>
            <person name="de Queiroz M.V."/>
            <person name="Robin G.P."/>
            <person name="Auger A."/>
            <person name="Hainaut M."/>
            <person name="Henrissat B."/>
            <person name="Kim K.-T."/>
            <person name="Lee Y.-H."/>
            <person name="Lespinet O."/>
            <person name="Schwartz D.C."/>
            <person name="Thon M.R."/>
            <person name="O'Connell R.J."/>
        </authorList>
    </citation>
    <scope>NUCLEOTIDE SEQUENCE [LARGE SCALE GENOMIC DNA]</scope>
    <source>
        <strain evidence="2">IMI 349063</strain>
    </source>
</reference>
<comment type="caution">
    <text evidence="1">The sequence shown here is derived from an EMBL/GenBank/DDBJ whole genome shotgun (WGS) entry which is preliminary data.</text>
</comment>
<name>A0A1B7Y5T8_COLHI</name>
<keyword evidence="2" id="KW-1185">Reference proteome</keyword>
<gene>
    <name evidence="1" type="ORF">CH63R_08884</name>
</gene>
<dbReference type="EMBL" id="LTAN01000006">
    <property type="protein sequence ID" value="OBR07363.1"/>
    <property type="molecule type" value="Genomic_DNA"/>
</dbReference>
<dbReference type="AlphaFoldDB" id="A0A1B7Y5T8"/>
<dbReference type="KEGG" id="chig:CH63R_08884"/>
<proteinExistence type="predicted"/>